<protein>
    <submittedName>
        <fullName evidence="3">Uncharacterized protein</fullName>
    </submittedName>
</protein>
<keyword evidence="4" id="KW-1185">Reference proteome</keyword>
<feature type="region of interest" description="Disordered" evidence="2">
    <location>
        <begin position="316"/>
        <end position="382"/>
    </location>
</feature>
<dbReference type="PANTHER" id="PTHR31882">
    <property type="entry name" value="TNFAIP3-INTERACTING PROTEIN COILED COIL FAMILY MEMBER"/>
    <property type="match status" value="1"/>
</dbReference>
<evidence type="ECO:0000256" key="2">
    <source>
        <dbReference type="SAM" id="MobiDB-lite"/>
    </source>
</evidence>
<feature type="compositionally biased region" description="Basic residues" evidence="2">
    <location>
        <begin position="354"/>
        <end position="369"/>
    </location>
</feature>
<feature type="compositionally biased region" description="Basic residues" evidence="2">
    <location>
        <begin position="215"/>
        <end position="227"/>
    </location>
</feature>
<feature type="compositionally biased region" description="Polar residues" evidence="2">
    <location>
        <begin position="160"/>
        <end position="172"/>
    </location>
</feature>
<organism evidence="3 4">
    <name type="scientific">Coilia grayii</name>
    <name type="common">Gray's grenadier anchovy</name>
    <dbReference type="NCBI Taxonomy" id="363190"/>
    <lineage>
        <taxon>Eukaryota</taxon>
        <taxon>Metazoa</taxon>
        <taxon>Chordata</taxon>
        <taxon>Craniata</taxon>
        <taxon>Vertebrata</taxon>
        <taxon>Euteleostomi</taxon>
        <taxon>Actinopterygii</taxon>
        <taxon>Neopterygii</taxon>
        <taxon>Teleostei</taxon>
        <taxon>Clupei</taxon>
        <taxon>Clupeiformes</taxon>
        <taxon>Clupeoidei</taxon>
        <taxon>Engraulidae</taxon>
        <taxon>Coilinae</taxon>
        <taxon>Coilia</taxon>
    </lineage>
</organism>
<dbReference type="GO" id="GO:0043122">
    <property type="term" value="P:regulation of canonical NF-kappaB signal transduction"/>
    <property type="evidence" value="ECO:0007669"/>
    <property type="project" value="UniProtKB-ARBA"/>
</dbReference>
<reference evidence="3 4" key="1">
    <citation type="submission" date="2024-09" db="EMBL/GenBank/DDBJ databases">
        <title>A chromosome-level genome assembly of Gray's grenadier anchovy, Coilia grayii.</title>
        <authorList>
            <person name="Fu Z."/>
        </authorList>
    </citation>
    <scope>NUCLEOTIDE SEQUENCE [LARGE SCALE GENOMIC DNA]</scope>
    <source>
        <strain evidence="3">G4</strain>
        <tissue evidence="3">Muscle</tissue>
    </source>
</reference>
<proteinExistence type="predicted"/>
<sequence>MLICNIRHDEEPKQEEEEEEEEEEDTKGEVVRGERLLSAEEQVTLITDSMSVTSTDEEKLQLLNRNMDLRRINKELMKLNEDWDHIYRSTTLTLQQRVEALQSELSSIRQLNSKLLLKVEHEQNKREYYEHTLMEELKKNQHLQDYVHLLEDRMQHTQPVTDWSPITQSLMNVSRPPDTNLDSKCSPDQKRAAHRNASQRSPPHPPPEGSGSSHAKGHTSAGRKHSAHTLAEVQDLKDQLEALKCQTKLYEADYRIEHKDHERMLQENKRLRRREGEMRQQMALLQEQLKVYEDDFQRERSDKQVLQRLLMKKSSPPAEATLVHRCSPSSHEREHAHECERAHERERAREREERRRRKEAQRGLHHPTCPKHCDHQAAREFS</sequence>
<feature type="compositionally biased region" description="Basic and acidic residues" evidence="2">
    <location>
        <begin position="1"/>
        <end position="11"/>
    </location>
</feature>
<feature type="region of interest" description="Disordered" evidence="2">
    <location>
        <begin position="160"/>
        <end position="228"/>
    </location>
</feature>
<feature type="compositionally biased region" description="Basic and acidic residues" evidence="2">
    <location>
        <begin position="330"/>
        <end position="353"/>
    </location>
</feature>
<name>A0ABD1ITM6_9TELE</name>
<feature type="region of interest" description="Disordered" evidence="2">
    <location>
        <begin position="1"/>
        <end position="30"/>
    </location>
</feature>
<keyword evidence="1" id="KW-0175">Coiled coil</keyword>
<dbReference type="Gene3D" id="1.20.5.990">
    <property type="entry name" value="Nemo cc2-lz domain - 1d5 darpin complex"/>
    <property type="match status" value="1"/>
</dbReference>
<dbReference type="Proteomes" id="UP001591681">
    <property type="component" value="Unassembled WGS sequence"/>
</dbReference>
<evidence type="ECO:0000313" key="4">
    <source>
        <dbReference type="Proteomes" id="UP001591681"/>
    </source>
</evidence>
<dbReference type="AlphaFoldDB" id="A0ABD1ITM6"/>
<accession>A0ABD1ITM6</accession>
<evidence type="ECO:0000256" key="1">
    <source>
        <dbReference type="ARBA" id="ARBA00023054"/>
    </source>
</evidence>
<dbReference type="PANTHER" id="PTHR31882:SF9">
    <property type="entry name" value="SI:CH211-153B23.7"/>
    <property type="match status" value="1"/>
</dbReference>
<comment type="caution">
    <text evidence="3">The sequence shown here is derived from an EMBL/GenBank/DDBJ whole genome shotgun (WGS) entry which is preliminary data.</text>
</comment>
<evidence type="ECO:0000313" key="3">
    <source>
        <dbReference type="EMBL" id="KAL2077575.1"/>
    </source>
</evidence>
<dbReference type="GO" id="GO:0005737">
    <property type="term" value="C:cytoplasm"/>
    <property type="evidence" value="ECO:0007669"/>
    <property type="project" value="UniProtKB-ARBA"/>
</dbReference>
<feature type="compositionally biased region" description="Basic and acidic residues" evidence="2">
    <location>
        <begin position="371"/>
        <end position="382"/>
    </location>
</feature>
<feature type="compositionally biased region" description="Acidic residues" evidence="2">
    <location>
        <begin position="12"/>
        <end position="26"/>
    </location>
</feature>
<dbReference type="EMBL" id="JBHFQA010000024">
    <property type="protein sequence ID" value="KAL2077575.1"/>
    <property type="molecule type" value="Genomic_DNA"/>
</dbReference>
<gene>
    <name evidence="3" type="ORF">ACEWY4_027079</name>
</gene>